<gene>
    <name evidence="2" type="ORF">OTI717_LOCUS35477</name>
    <name evidence="1" type="ORF">RFH988_LOCUS17928</name>
</gene>
<organism evidence="2 3">
    <name type="scientific">Rotaria sordida</name>
    <dbReference type="NCBI Taxonomy" id="392033"/>
    <lineage>
        <taxon>Eukaryota</taxon>
        <taxon>Metazoa</taxon>
        <taxon>Spiralia</taxon>
        <taxon>Gnathifera</taxon>
        <taxon>Rotifera</taxon>
        <taxon>Eurotatoria</taxon>
        <taxon>Bdelloidea</taxon>
        <taxon>Philodinida</taxon>
        <taxon>Philodinidae</taxon>
        <taxon>Rotaria</taxon>
    </lineage>
</organism>
<reference evidence="2" key="1">
    <citation type="submission" date="2021-02" db="EMBL/GenBank/DDBJ databases">
        <authorList>
            <person name="Nowell W R."/>
        </authorList>
    </citation>
    <scope>NUCLEOTIDE SEQUENCE</scope>
</reference>
<evidence type="ECO:0000313" key="2">
    <source>
        <dbReference type="EMBL" id="CAF4135475.1"/>
    </source>
</evidence>
<dbReference type="EMBL" id="CAJOAX010013790">
    <property type="protein sequence ID" value="CAF4135475.1"/>
    <property type="molecule type" value="Genomic_DNA"/>
</dbReference>
<comment type="caution">
    <text evidence="2">The sequence shown here is derived from an EMBL/GenBank/DDBJ whole genome shotgun (WGS) entry which is preliminary data.</text>
</comment>
<dbReference type="AlphaFoldDB" id="A0A819XGB9"/>
<dbReference type="Proteomes" id="UP000663823">
    <property type="component" value="Unassembled WGS sequence"/>
</dbReference>
<evidence type="ECO:0000313" key="3">
    <source>
        <dbReference type="Proteomes" id="UP000663823"/>
    </source>
</evidence>
<sequence>MKTLEDLGNDEQEDVETASSVLTKIVDQAVGDDAKQNDDIGLAAQIAKHSITSESNIENDSHEMKCLRNN</sequence>
<name>A0A819XGB9_9BILA</name>
<dbReference type="Proteomes" id="UP000663882">
    <property type="component" value="Unassembled WGS sequence"/>
</dbReference>
<protein>
    <submittedName>
        <fullName evidence="2">Uncharacterized protein</fullName>
    </submittedName>
</protein>
<accession>A0A819XGB9</accession>
<evidence type="ECO:0000313" key="1">
    <source>
        <dbReference type="EMBL" id="CAF1074073.1"/>
    </source>
</evidence>
<dbReference type="EMBL" id="CAJNOO010000982">
    <property type="protein sequence ID" value="CAF1074073.1"/>
    <property type="molecule type" value="Genomic_DNA"/>
</dbReference>
<proteinExistence type="predicted"/>